<name>A0ABS8T261_DATST</name>
<comment type="caution">
    <text evidence="1">The sequence shown here is derived from an EMBL/GenBank/DDBJ whole genome shotgun (WGS) entry which is preliminary data.</text>
</comment>
<gene>
    <name evidence="1" type="ORF">HAX54_053317</name>
</gene>
<proteinExistence type="predicted"/>
<evidence type="ECO:0000313" key="2">
    <source>
        <dbReference type="Proteomes" id="UP000823775"/>
    </source>
</evidence>
<dbReference type="Proteomes" id="UP000823775">
    <property type="component" value="Unassembled WGS sequence"/>
</dbReference>
<evidence type="ECO:0000313" key="1">
    <source>
        <dbReference type="EMBL" id="MCD7464739.1"/>
    </source>
</evidence>
<protein>
    <submittedName>
        <fullName evidence="1">Uncharacterized protein</fullName>
    </submittedName>
</protein>
<organism evidence="1 2">
    <name type="scientific">Datura stramonium</name>
    <name type="common">Jimsonweed</name>
    <name type="synonym">Common thornapple</name>
    <dbReference type="NCBI Taxonomy" id="4076"/>
    <lineage>
        <taxon>Eukaryota</taxon>
        <taxon>Viridiplantae</taxon>
        <taxon>Streptophyta</taxon>
        <taxon>Embryophyta</taxon>
        <taxon>Tracheophyta</taxon>
        <taxon>Spermatophyta</taxon>
        <taxon>Magnoliopsida</taxon>
        <taxon>eudicotyledons</taxon>
        <taxon>Gunneridae</taxon>
        <taxon>Pentapetalae</taxon>
        <taxon>asterids</taxon>
        <taxon>lamiids</taxon>
        <taxon>Solanales</taxon>
        <taxon>Solanaceae</taxon>
        <taxon>Solanoideae</taxon>
        <taxon>Datureae</taxon>
        <taxon>Datura</taxon>
    </lineage>
</organism>
<reference evidence="1 2" key="1">
    <citation type="journal article" date="2021" name="BMC Genomics">
        <title>Datura genome reveals duplications of psychoactive alkaloid biosynthetic genes and high mutation rate following tissue culture.</title>
        <authorList>
            <person name="Rajewski A."/>
            <person name="Carter-House D."/>
            <person name="Stajich J."/>
            <person name="Litt A."/>
        </authorList>
    </citation>
    <scope>NUCLEOTIDE SEQUENCE [LARGE SCALE GENOMIC DNA]</scope>
    <source>
        <strain evidence="1">AR-01</strain>
    </source>
</reference>
<sequence length="158" mass="17747">MCVVVERSPVIPETLDNEFDLSSTTYLPDLNTSFSRGVVQKETMKGFSRPQNDISYIDIELDIVSQMSCNNYDWSVRNCEMGGPSYVIVHMKFFDLNIDQVAQPGEADFGGGNIIQQVPYPSQSTDRAKVMDLKTSIIILLLLHIGIPLKKMLKTLRA</sequence>
<accession>A0ABS8T261</accession>
<keyword evidence="2" id="KW-1185">Reference proteome</keyword>
<dbReference type="EMBL" id="JACEIK010000989">
    <property type="protein sequence ID" value="MCD7464739.1"/>
    <property type="molecule type" value="Genomic_DNA"/>
</dbReference>